<evidence type="ECO:0000313" key="4">
    <source>
        <dbReference type="Proteomes" id="UP001262754"/>
    </source>
</evidence>
<dbReference type="RefSeq" id="WP_310030873.1">
    <property type="nucleotide sequence ID" value="NZ_JAVDRL010000005.1"/>
</dbReference>
<feature type="region of interest" description="Disordered" evidence="1">
    <location>
        <begin position="90"/>
        <end position="117"/>
    </location>
</feature>
<dbReference type="EMBL" id="JAVDRL010000005">
    <property type="protein sequence ID" value="MDR6531067.1"/>
    <property type="molecule type" value="Genomic_DNA"/>
</dbReference>
<proteinExistence type="predicted"/>
<reference evidence="3 4" key="1">
    <citation type="submission" date="2023-07" db="EMBL/GenBank/DDBJ databases">
        <title>Sorghum-associated microbial communities from plants grown in Nebraska, USA.</title>
        <authorList>
            <person name="Schachtman D."/>
        </authorList>
    </citation>
    <scope>NUCLEOTIDE SEQUENCE [LARGE SCALE GENOMIC DNA]</scope>
    <source>
        <strain evidence="3 4">DS2154</strain>
    </source>
</reference>
<comment type="caution">
    <text evidence="3">The sequence shown here is derived from an EMBL/GenBank/DDBJ whole genome shotgun (WGS) entry which is preliminary data.</text>
</comment>
<name>A0ABU1MYE5_9CAUL</name>
<evidence type="ECO:0000313" key="3">
    <source>
        <dbReference type="EMBL" id="MDR6531067.1"/>
    </source>
</evidence>
<accession>A0ABU1MYE5</accession>
<evidence type="ECO:0000256" key="2">
    <source>
        <dbReference type="SAM" id="Phobius"/>
    </source>
</evidence>
<keyword evidence="4" id="KW-1185">Reference proteome</keyword>
<feature type="compositionally biased region" description="Low complexity" evidence="1">
    <location>
        <begin position="90"/>
        <end position="104"/>
    </location>
</feature>
<sequence length="117" mass="11541">MAKAERHSNPFGWILLGALVGVIATAGVLLLASSMNTGAGYRSGPAEIRTAADDAVATTAAKPAPVAAAPKPEAPPPVAVVPAPAAAVEPPPVDAQMADDAAAAGMTSRAEQEHPTN</sequence>
<evidence type="ECO:0000256" key="1">
    <source>
        <dbReference type="SAM" id="MobiDB-lite"/>
    </source>
</evidence>
<keyword evidence="2" id="KW-1133">Transmembrane helix</keyword>
<feature type="transmembrane region" description="Helical" evidence="2">
    <location>
        <begin position="12"/>
        <end position="32"/>
    </location>
</feature>
<keyword evidence="2" id="KW-0472">Membrane</keyword>
<organism evidence="3 4">
    <name type="scientific">Caulobacter rhizosphaerae</name>
    <dbReference type="NCBI Taxonomy" id="2010972"/>
    <lineage>
        <taxon>Bacteria</taxon>
        <taxon>Pseudomonadati</taxon>
        <taxon>Pseudomonadota</taxon>
        <taxon>Alphaproteobacteria</taxon>
        <taxon>Caulobacterales</taxon>
        <taxon>Caulobacteraceae</taxon>
        <taxon>Caulobacter</taxon>
    </lineage>
</organism>
<keyword evidence="2" id="KW-0812">Transmembrane</keyword>
<gene>
    <name evidence="3" type="ORF">J2800_001809</name>
</gene>
<dbReference type="Proteomes" id="UP001262754">
    <property type="component" value="Unassembled WGS sequence"/>
</dbReference>
<protein>
    <submittedName>
        <fullName evidence="3">Uncharacterized protein</fullName>
    </submittedName>
</protein>